<dbReference type="OrthoDB" id="7427882at2"/>
<protein>
    <recommendedName>
        <fullName evidence="1">YdhG-like domain-containing protein</fullName>
    </recommendedName>
</protein>
<proteinExistence type="predicted"/>
<dbReference type="AlphaFoldDB" id="A0A1I4E1T2"/>
<sequence>MSKKVDDYIAGLSGWQAAVAAMLRREILATGAVSEDFKWGHPIYEAGGAVALFKAHKAHVTLGFWRGAEMTDLDARLEPSGSFKMASITLKGPGEIDGADIGKLVAAGVALNRERGDPMKIKKT</sequence>
<dbReference type="Proteomes" id="UP000323300">
    <property type="component" value="Unassembled WGS sequence"/>
</dbReference>
<dbReference type="SUPFAM" id="SSF159888">
    <property type="entry name" value="YdhG-like"/>
    <property type="match status" value="1"/>
</dbReference>
<evidence type="ECO:0000313" key="3">
    <source>
        <dbReference type="Proteomes" id="UP000323300"/>
    </source>
</evidence>
<name>A0A1I4E1T2_9HYPH</name>
<dbReference type="InterPro" id="IPR014922">
    <property type="entry name" value="YdhG-like"/>
</dbReference>
<feature type="domain" description="YdhG-like" evidence="1">
    <location>
        <begin position="19"/>
        <end position="107"/>
    </location>
</feature>
<dbReference type="EMBL" id="FOSL01000021">
    <property type="protein sequence ID" value="SFK98527.1"/>
    <property type="molecule type" value="Genomic_DNA"/>
</dbReference>
<accession>A0A1I4E1T2</accession>
<dbReference type="Pfam" id="PF08818">
    <property type="entry name" value="DUF1801"/>
    <property type="match status" value="1"/>
</dbReference>
<dbReference type="RefSeq" id="WP_149762842.1">
    <property type="nucleotide sequence ID" value="NZ_BSPE01000023.1"/>
</dbReference>
<evidence type="ECO:0000259" key="1">
    <source>
        <dbReference type="Pfam" id="PF08818"/>
    </source>
</evidence>
<organism evidence="2 3">
    <name type="scientific">Neomesorhizobium albiziae</name>
    <dbReference type="NCBI Taxonomy" id="335020"/>
    <lineage>
        <taxon>Bacteria</taxon>
        <taxon>Pseudomonadati</taxon>
        <taxon>Pseudomonadota</taxon>
        <taxon>Alphaproteobacteria</taxon>
        <taxon>Hyphomicrobiales</taxon>
        <taxon>Phyllobacteriaceae</taxon>
        <taxon>Neomesorhizobium</taxon>
    </lineage>
</organism>
<evidence type="ECO:0000313" key="2">
    <source>
        <dbReference type="EMBL" id="SFK98527.1"/>
    </source>
</evidence>
<dbReference type="Gene3D" id="3.90.1150.200">
    <property type="match status" value="1"/>
</dbReference>
<reference evidence="2 3" key="1">
    <citation type="submission" date="2016-10" db="EMBL/GenBank/DDBJ databases">
        <authorList>
            <person name="Varghese N."/>
            <person name="Submissions S."/>
        </authorList>
    </citation>
    <scope>NUCLEOTIDE SEQUENCE [LARGE SCALE GENOMIC DNA]</scope>
    <source>
        <strain evidence="2 3">DSM 21822</strain>
    </source>
</reference>
<keyword evidence="3" id="KW-1185">Reference proteome</keyword>
<gene>
    <name evidence="2" type="ORF">SAMN04488498_1215</name>
</gene>